<evidence type="ECO:0000313" key="6">
    <source>
        <dbReference type="Proteomes" id="UP001183615"/>
    </source>
</evidence>
<gene>
    <name evidence="5" type="ORF">RM779_30580</name>
</gene>
<evidence type="ECO:0000256" key="3">
    <source>
        <dbReference type="ARBA" id="ARBA00023163"/>
    </source>
</evidence>
<evidence type="ECO:0000256" key="1">
    <source>
        <dbReference type="ARBA" id="ARBA00023015"/>
    </source>
</evidence>
<dbReference type="PRINTS" id="PR00032">
    <property type="entry name" value="HTHARAC"/>
</dbReference>
<dbReference type="InterPro" id="IPR009057">
    <property type="entry name" value="Homeodomain-like_sf"/>
</dbReference>
<evidence type="ECO:0000313" key="5">
    <source>
        <dbReference type="EMBL" id="MDT0446910.1"/>
    </source>
</evidence>
<dbReference type="EMBL" id="JAVREV010000023">
    <property type="protein sequence ID" value="MDT0446910.1"/>
    <property type="molecule type" value="Genomic_DNA"/>
</dbReference>
<sequence>MDVLADVLAAMRTGGSVSARAEVRAPWGLRFPATEGAAFHVVLRGTCWLVTPDGANGANGPEEAAGPAAAPLALAPGDVLLLRDGRAHGLAHDPAGPLTEVAPARQEPSAPIGHLEIDGPGPRTVLLCGAYQLSRSRVHPLMRALPDILHLPGRHGALHSITELLGAELDERRPGRDGIVPALVDAMLPYVLRAWAGGRQEPAGWAAALTDPAVGRALEAIHAEPARTWTVEDLGACGGLSRSVFAQRFTALVGSSPLAYLTWWRMTIAGRLLRDSDAPLGTVAQRVGYRSEFAFAKAFKREYGTAPGRYRREHAGRGTPRPTT</sequence>
<keyword evidence="3" id="KW-0804">Transcription</keyword>
<comment type="caution">
    <text evidence="5">The sequence shown here is derived from an EMBL/GenBank/DDBJ whole genome shotgun (WGS) entry which is preliminary data.</text>
</comment>
<organism evidence="5 6">
    <name type="scientific">Streptomyces johnsoniae</name>
    <dbReference type="NCBI Taxonomy" id="3075532"/>
    <lineage>
        <taxon>Bacteria</taxon>
        <taxon>Bacillati</taxon>
        <taxon>Actinomycetota</taxon>
        <taxon>Actinomycetes</taxon>
        <taxon>Kitasatosporales</taxon>
        <taxon>Streptomycetaceae</taxon>
        <taxon>Streptomyces</taxon>
    </lineage>
</organism>
<dbReference type="PANTHER" id="PTHR46796">
    <property type="entry name" value="HTH-TYPE TRANSCRIPTIONAL ACTIVATOR RHAS-RELATED"/>
    <property type="match status" value="1"/>
</dbReference>
<dbReference type="Pfam" id="PF12833">
    <property type="entry name" value="HTH_18"/>
    <property type="match status" value="1"/>
</dbReference>
<keyword evidence="6" id="KW-1185">Reference proteome</keyword>
<dbReference type="SMART" id="SM00342">
    <property type="entry name" value="HTH_ARAC"/>
    <property type="match status" value="1"/>
</dbReference>
<dbReference type="InterPro" id="IPR032783">
    <property type="entry name" value="AraC_lig"/>
</dbReference>
<name>A0ABU2SGL4_9ACTN</name>
<dbReference type="RefSeq" id="WP_311621043.1">
    <property type="nucleotide sequence ID" value="NZ_JAVREV010000023.1"/>
</dbReference>
<proteinExistence type="predicted"/>
<reference evidence="6" key="1">
    <citation type="submission" date="2023-07" db="EMBL/GenBank/DDBJ databases">
        <title>30 novel species of actinomycetes from the DSMZ collection.</title>
        <authorList>
            <person name="Nouioui I."/>
        </authorList>
    </citation>
    <scope>NUCLEOTIDE SEQUENCE [LARGE SCALE GENOMIC DNA]</scope>
    <source>
        <strain evidence="6">DSM 41886</strain>
    </source>
</reference>
<dbReference type="InterPro" id="IPR050204">
    <property type="entry name" value="AraC_XylS_family_regulators"/>
</dbReference>
<dbReference type="PROSITE" id="PS01124">
    <property type="entry name" value="HTH_ARAC_FAMILY_2"/>
    <property type="match status" value="1"/>
</dbReference>
<dbReference type="Proteomes" id="UP001183615">
    <property type="component" value="Unassembled WGS sequence"/>
</dbReference>
<dbReference type="PANTHER" id="PTHR46796:SF7">
    <property type="entry name" value="ARAC FAMILY TRANSCRIPTIONAL REGULATOR"/>
    <property type="match status" value="1"/>
</dbReference>
<dbReference type="Pfam" id="PF12852">
    <property type="entry name" value="Cupin_6"/>
    <property type="match status" value="1"/>
</dbReference>
<dbReference type="SUPFAM" id="SSF46689">
    <property type="entry name" value="Homeodomain-like"/>
    <property type="match status" value="2"/>
</dbReference>
<dbReference type="InterPro" id="IPR018060">
    <property type="entry name" value="HTH_AraC"/>
</dbReference>
<evidence type="ECO:0000259" key="4">
    <source>
        <dbReference type="PROSITE" id="PS01124"/>
    </source>
</evidence>
<protein>
    <submittedName>
        <fullName evidence="5">AraC family transcriptional regulator</fullName>
    </submittedName>
</protein>
<dbReference type="Gene3D" id="1.10.10.60">
    <property type="entry name" value="Homeodomain-like"/>
    <property type="match status" value="2"/>
</dbReference>
<evidence type="ECO:0000256" key="2">
    <source>
        <dbReference type="ARBA" id="ARBA00023125"/>
    </source>
</evidence>
<accession>A0ABU2SGL4</accession>
<dbReference type="InterPro" id="IPR020449">
    <property type="entry name" value="Tscrpt_reg_AraC-type_HTH"/>
</dbReference>
<keyword evidence="1" id="KW-0805">Transcription regulation</keyword>
<keyword evidence="2" id="KW-0238">DNA-binding</keyword>
<feature type="domain" description="HTH araC/xylS-type" evidence="4">
    <location>
        <begin position="215"/>
        <end position="313"/>
    </location>
</feature>